<keyword evidence="3" id="KW-1185">Reference proteome</keyword>
<reference evidence="2" key="1">
    <citation type="submission" date="2020-11" db="EMBL/GenBank/DDBJ databases">
        <authorList>
            <consortium name="DOE Joint Genome Institute"/>
            <person name="Ahrendt S."/>
            <person name="Riley R."/>
            <person name="Andreopoulos W."/>
            <person name="Labutti K."/>
            <person name="Pangilinan J."/>
            <person name="Ruiz-Duenas F.J."/>
            <person name="Barrasa J.M."/>
            <person name="Sanchez-Garcia M."/>
            <person name="Camarero S."/>
            <person name="Miyauchi S."/>
            <person name="Serrano A."/>
            <person name="Linde D."/>
            <person name="Babiker R."/>
            <person name="Drula E."/>
            <person name="Ayuso-Fernandez I."/>
            <person name="Pacheco R."/>
            <person name="Padilla G."/>
            <person name="Ferreira P."/>
            <person name="Barriuso J."/>
            <person name="Kellner H."/>
            <person name="Castanera R."/>
            <person name="Alfaro M."/>
            <person name="Ramirez L."/>
            <person name="Pisabarro A.G."/>
            <person name="Kuo A."/>
            <person name="Tritt A."/>
            <person name="Lipzen A."/>
            <person name="He G."/>
            <person name="Yan M."/>
            <person name="Ng V."/>
            <person name="Cullen D."/>
            <person name="Martin F."/>
            <person name="Rosso M.-N."/>
            <person name="Henrissat B."/>
            <person name="Hibbett D."/>
            <person name="Martinez A.T."/>
            <person name="Grigoriev I.V."/>
        </authorList>
    </citation>
    <scope>NUCLEOTIDE SEQUENCE</scope>
    <source>
        <strain evidence="2">CBS 247.69</strain>
    </source>
</reference>
<organism evidence="2 3">
    <name type="scientific">Collybia nuda</name>
    <dbReference type="NCBI Taxonomy" id="64659"/>
    <lineage>
        <taxon>Eukaryota</taxon>
        <taxon>Fungi</taxon>
        <taxon>Dikarya</taxon>
        <taxon>Basidiomycota</taxon>
        <taxon>Agaricomycotina</taxon>
        <taxon>Agaricomycetes</taxon>
        <taxon>Agaricomycetidae</taxon>
        <taxon>Agaricales</taxon>
        <taxon>Tricholomatineae</taxon>
        <taxon>Clitocybaceae</taxon>
        <taxon>Collybia</taxon>
    </lineage>
</organism>
<evidence type="ECO:0008006" key="4">
    <source>
        <dbReference type="Google" id="ProtNLM"/>
    </source>
</evidence>
<dbReference type="Gene3D" id="3.40.50.300">
    <property type="entry name" value="P-loop containing nucleotide triphosphate hydrolases"/>
    <property type="match status" value="1"/>
</dbReference>
<dbReference type="SUPFAM" id="SSF52540">
    <property type="entry name" value="P-loop containing nucleoside triphosphate hydrolases"/>
    <property type="match status" value="1"/>
</dbReference>
<dbReference type="Proteomes" id="UP000807353">
    <property type="component" value="Unassembled WGS sequence"/>
</dbReference>
<dbReference type="CDD" id="cd00882">
    <property type="entry name" value="Ras_like_GTPase"/>
    <property type="match status" value="1"/>
</dbReference>
<accession>A0A9P6CLW9</accession>
<protein>
    <recommendedName>
        <fullName evidence="4">G domain-containing protein</fullName>
    </recommendedName>
</protein>
<name>A0A9P6CLW9_9AGAR</name>
<dbReference type="AlphaFoldDB" id="A0A9P6CLW9"/>
<evidence type="ECO:0000313" key="2">
    <source>
        <dbReference type="EMBL" id="KAF9465128.1"/>
    </source>
</evidence>
<dbReference type="EMBL" id="MU150249">
    <property type="protein sequence ID" value="KAF9465128.1"/>
    <property type="molecule type" value="Genomic_DNA"/>
</dbReference>
<dbReference type="InterPro" id="IPR027417">
    <property type="entry name" value="P-loop_NTPase"/>
</dbReference>
<evidence type="ECO:0000313" key="3">
    <source>
        <dbReference type="Proteomes" id="UP000807353"/>
    </source>
</evidence>
<sequence length="234" mass="26040">MGDTGAGKTRFIDLAAKRTTSTANHNLEPGPRKTRKISCEHPDVKGRIVLVDTPGFDGSPGEPATSILIDVVNSLKSTHRNLKLVRIVYLHRISDNRHQDDSSLNNLSTFARLSKYRIGSVVFATTMWDMVKESNGKKREALLRDQYWEPALRRGSQLMRFQNSYESAWEILKSAISATSDTTHEWLNSSGGKDQGMKLAGKKGDREAGQKLGEVKGTIARMFGDRSEISCNIM</sequence>
<gene>
    <name evidence="2" type="ORF">BDZ94DRAFT_1254585</name>
</gene>
<feature type="region of interest" description="Disordered" evidence="1">
    <location>
        <begin position="187"/>
        <end position="206"/>
    </location>
</feature>
<evidence type="ECO:0000256" key="1">
    <source>
        <dbReference type="SAM" id="MobiDB-lite"/>
    </source>
</evidence>
<dbReference type="OrthoDB" id="2130433at2759"/>
<proteinExistence type="predicted"/>
<comment type="caution">
    <text evidence="2">The sequence shown here is derived from an EMBL/GenBank/DDBJ whole genome shotgun (WGS) entry which is preliminary data.</text>
</comment>